<dbReference type="OrthoDB" id="8371734at2"/>
<keyword evidence="1" id="KW-0812">Transmembrane</keyword>
<comment type="caution">
    <text evidence="2">The sequence shown here is derived from an EMBL/GenBank/DDBJ whole genome shotgun (WGS) entry which is preliminary data.</text>
</comment>
<keyword evidence="1" id="KW-1133">Transmembrane helix</keyword>
<sequence length="114" mass="12563">MINNPLMSIMAGFLLWSVVFVVLYGVQATGCHLAEDKVSALGDWPGLRATLTALFLVSFAAVVLFYFLARRRHRRPDTGTEAFRREVAMHVWLAAAIATPFCFGGVVWLSLCGT</sequence>
<reference evidence="3" key="1">
    <citation type="submission" date="2016-05" db="EMBL/GenBank/DDBJ databases">
        <authorList>
            <person name="Li Y."/>
        </authorList>
    </citation>
    <scope>NUCLEOTIDE SEQUENCE [LARGE SCALE GENOMIC DNA]</scope>
    <source>
        <strain evidence="3">YIC4027</strain>
    </source>
</reference>
<accession>A0A1E3VF04</accession>
<feature type="transmembrane region" description="Helical" evidence="1">
    <location>
        <begin position="52"/>
        <end position="69"/>
    </location>
</feature>
<evidence type="ECO:0000313" key="3">
    <source>
        <dbReference type="Proteomes" id="UP000094342"/>
    </source>
</evidence>
<dbReference type="STRING" id="1752398.A8M32_06675"/>
<proteinExistence type="predicted"/>
<organism evidence="2 3">
    <name type="scientific">Sinorhizobium alkalisoli</name>
    <dbReference type="NCBI Taxonomy" id="1752398"/>
    <lineage>
        <taxon>Bacteria</taxon>
        <taxon>Pseudomonadati</taxon>
        <taxon>Pseudomonadota</taxon>
        <taxon>Alphaproteobacteria</taxon>
        <taxon>Hyphomicrobiales</taxon>
        <taxon>Rhizobiaceae</taxon>
        <taxon>Sinorhizobium/Ensifer group</taxon>
        <taxon>Sinorhizobium</taxon>
    </lineage>
</organism>
<feature type="transmembrane region" description="Helical" evidence="1">
    <location>
        <begin position="90"/>
        <end position="111"/>
    </location>
</feature>
<dbReference type="AlphaFoldDB" id="A0A1E3VF04"/>
<name>A0A1E3VF04_9HYPH</name>
<dbReference type="Proteomes" id="UP000094342">
    <property type="component" value="Unassembled WGS sequence"/>
</dbReference>
<keyword evidence="3" id="KW-1185">Reference proteome</keyword>
<dbReference type="RefSeq" id="WP_069457631.1">
    <property type="nucleotide sequence ID" value="NZ_LYBW01000049.1"/>
</dbReference>
<evidence type="ECO:0000313" key="2">
    <source>
        <dbReference type="EMBL" id="ODR92114.1"/>
    </source>
</evidence>
<gene>
    <name evidence="2" type="ORF">A8M32_06675</name>
</gene>
<protein>
    <submittedName>
        <fullName evidence="2">Uncharacterized protein</fullName>
    </submittedName>
</protein>
<dbReference type="EMBL" id="LYBW01000049">
    <property type="protein sequence ID" value="ODR92114.1"/>
    <property type="molecule type" value="Genomic_DNA"/>
</dbReference>
<keyword evidence="1" id="KW-0472">Membrane</keyword>
<evidence type="ECO:0000256" key="1">
    <source>
        <dbReference type="SAM" id="Phobius"/>
    </source>
</evidence>